<feature type="transmembrane region" description="Helical" evidence="1">
    <location>
        <begin position="67"/>
        <end position="92"/>
    </location>
</feature>
<organism evidence="3 4">
    <name type="scientific">Oxalicibacterium faecigallinarum</name>
    <dbReference type="NCBI Taxonomy" id="573741"/>
    <lineage>
        <taxon>Bacteria</taxon>
        <taxon>Pseudomonadati</taxon>
        <taxon>Pseudomonadota</taxon>
        <taxon>Betaproteobacteria</taxon>
        <taxon>Burkholderiales</taxon>
        <taxon>Oxalobacteraceae</taxon>
        <taxon>Oxalicibacterium</taxon>
    </lineage>
</organism>
<feature type="transmembrane region" description="Helical" evidence="1">
    <location>
        <begin position="98"/>
        <end position="118"/>
    </location>
</feature>
<feature type="transmembrane region" description="Helical" evidence="1">
    <location>
        <begin position="295"/>
        <end position="313"/>
    </location>
</feature>
<gene>
    <name evidence="3" type="ORF">GCM10008066_20680</name>
</gene>
<feature type="transmembrane region" description="Helical" evidence="1">
    <location>
        <begin position="24"/>
        <end position="46"/>
    </location>
</feature>
<dbReference type="Pfam" id="PF04892">
    <property type="entry name" value="VanZ"/>
    <property type="match status" value="1"/>
</dbReference>
<dbReference type="EMBL" id="BMDI01000002">
    <property type="protein sequence ID" value="GGI19768.1"/>
    <property type="molecule type" value="Genomic_DNA"/>
</dbReference>
<evidence type="ECO:0000256" key="1">
    <source>
        <dbReference type="SAM" id="Phobius"/>
    </source>
</evidence>
<dbReference type="Proteomes" id="UP000642180">
    <property type="component" value="Unassembled WGS sequence"/>
</dbReference>
<evidence type="ECO:0000259" key="2">
    <source>
        <dbReference type="Pfam" id="PF04892"/>
    </source>
</evidence>
<protein>
    <recommendedName>
        <fullName evidence="2">VanZ-like domain-containing protein</fullName>
    </recommendedName>
</protein>
<feature type="transmembrane region" description="Helical" evidence="1">
    <location>
        <begin position="130"/>
        <end position="150"/>
    </location>
</feature>
<comment type="caution">
    <text evidence="3">The sequence shown here is derived from an EMBL/GenBank/DDBJ whole genome shotgun (WGS) entry which is preliminary data.</text>
</comment>
<keyword evidence="1" id="KW-1133">Transmembrane helix</keyword>
<keyword evidence="1" id="KW-0812">Transmembrane</keyword>
<proteinExistence type="predicted"/>
<keyword evidence="1" id="KW-0472">Membrane</keyword>
<feature type="transmembrane region" description="Helical" evidence="1">
    <location>
        <begin position="231"/>
        <end position="254"/>
    </location>
</feature>
<sequence>MARDPAAETLIQQLPPAPPREPSVFARGVLLAYLALIIYASLYPFSGWERMGIPLENYLFEQIPPRYWTGFDVVTNILGYVPLGVLAVYAFYPTVRGVAALLLAALLGILVSGSMEALQSFLPTRVTSNLDFLTNSAGALIGAVIGAFTYHQVLERSGLRRIRHRLFTPQASRGIVVLALWPLAQIYPQSYLFGTGQLLPVISDWVSMLTDAPIDLSAWLRNDMPLSATQYWQVEILVTSCSTAAALLAWFHILREKAPRILLVIAMLAAALAVKTLSMALLFKPQNAFAWLSEGAQLGLLAGVVMVAVLIWLPARLQRYLSITLLAIAFVVINVAPANPYFIATLESWVQGKFLNFNGAAQFLSLIWPLLAFWFLFHRTHRLKRS</sequence>
<dbReference type="PANTHER" id="PTHR28008:SF1">
    <property type="entry name" value="DOMAIN PROTEIN, PUTATIVE (AFU_ORTHOLOGUE AFUA_3G10980)-RELATED"/>
    <property type="match status" value="1"/>
</dbReference>
<dbReference type="PANTHER" id="PTHR28008">
    <property type="entry name" value="DOMAIN PROTEIN, PUTATIVE (AFU_ORTHOLOGUE AFUA_3G10980)-RELATED"/>
    <property type="match status" value="1"/>
</dbReference>
<dbReference type="RefSeq" id="WP_188381282.1">
    <property type="nucleotide sequence ID" value="NZ_BMDI01000002.1"/>
</dbReference>
<evidence type="ECO:0000313" key="4">
    <source>
        <dbReference type="Proteomes" id="UP000642180"/>
    </source>
</evidence>
<keyword evidence="4" id="KW-1185">Reference proteome</keyword>
<dbReference type="AlphaFoldDB" id="A0A8J3AR76"/>
<feature type="transmembrane region" description="Helical" evidence="1">
    <location>
        <begin position="261"/>
        <end position="283"/>
    </location>
</feature>
<feature type="transmembrane region" description="Helical" evidence="1">
    <location>
        <begin position="320"/>
        <end position="339"/>
    </location>
</feature>
<feature type="transmembrane region" description="Helical" evidence="1">
    <location>
        <begin position="359"/>
        <end position="377"/>
    </location>
</feature>
<evidence type="ECO:0000313" key="3">
    <source>
        <dbReference type="EMBL" id="GGI19768.1"/>
    </source>
</evidence>
<feature type="domain" description="VanZ-like" evidence="2">
    <location>
        <begin position="41"/>
        <end position="145"/>
    </location>
</feature>
<dbReference type="InterPro" id="IPR006976">
    <property type="entry name" value="VanZ-like"/>
</dbReference>
<accession>A0A8J3AR76</accession>
<reference evidence="4" key="1">
    <citation type="journal article" date="2019" name="Int. J. Syst. Evol. Microbiol.">
        <title>The Global Catalogue of Microorganisms (GCM) 10K type strain sequencing project: providing services to taxonomists for standard genome sequencing and annotation.</title>
        <authorList>
            <consortium name="The Broad Institute Genomics Platform"/>
            <consortium name="The Broad Institute Genome Sequencing Center for Infectious Disease"/>
            <person name="Wu L."/>
            <person name="Ma J."/>
        </authorList>
    </citation>
    <scope>NUCLEOTIDE SEQUENCE [LARGE SCALE GENOMIC DNA]</scope>
    <source>
        <strain evidence="4">CCM 2767</strain>
    </source>
</reference>
<name>A0A8J3AR76_9BURK</name>